<sequence length="223" mass="23801">MARLTRTETQARTRADLLATARELFLAEGYARTGLERVAEAAGYSKGAVYSNFRTKSELCLQVLTDIHESKFAEVTALLAAGGTLDERLGRFQRWAERTLGDVGWTMLEFEFAIVARDDPDLQAALVSNLALVRGTIAAQLQLLAHDMGVTLPLPAEDAATSVLSLGLGLGIQRAIDPTLSARLVSDAIRLLMRSALPNTTGDAGEGVRYGNAGSTPRGNAGE</sequence>
<keyword evidence="3" id="KW-0804">Transcription</keyword>
<evidence type="ECO:0000256" key="3">
    <source>
        <dbReference type="ARBA" id="ARBA00023163"/>
    </source>
</evidence>
<dbReference type="PANTHER" id="PTHR30055:SF234">
    <property type="entry name" value="HTH-TYPE TRANSCRIPTIONAL REGULATOR BETI"/>
    <property type="match status" value="1"/>
</dbReference>
<evidence type="ECO:0000256" key="1">
    <source>
        <dbReference type="ARBA" id="ARBA00023015"/>
    </source>
</evidence>
<feature type="compositionally biased region" description="Polar residues" evidence="5">
    <location>
        <begin position="213"/>
        <end position="223"/>
    </location>
</feature>
<evidence type="ECO:0000256" key="5">
    <source>
        <dbReference type="SAM" id="MobiDB-lite"/>
    </source>
</evidence>
<feature type="DNA-binding region" description="H-T-H motif" evidence="4">
    <location>
        <begin position="34"/>
        <end position="53"/>
    </location>
</feature>
<dbReference type="Proteomes" id="UP000221961">
    <property type="component" value="Chromosome"/>
</dbReference>
<gene>
    <name evidence="7" type="ORF">CRH09_06485</name>
</gene>
<feature type="domain" description="HTH tetR-type" evidence="6">
    <location>
        <begin position="11"/>
        <end position="71"/>
    </location>
</feature>
<evidence type="ECO:0000313" key="8">
    <source>
        <dbReference type="Proteomes" id="UP000221961"/>
    </source>
</evidence>
<dbReference type="GeneID" id="88357076"/>
<dbReference type="AlphaFoldDB" id="A0A291RFK3"/>
<protein>
    <submittedName>
        <fullName evidence="7">TetR family transcriptional regulator</fullName>
    </submittedName>
</protein>
<reference evidence="7 8" key="1">
    <citation type="submission" date="2017-10" db="EMBL/GenBank/DDBJ databases">
        <title>Comparative genomics between pathogenic Norcardia.</title>
        <authorList>
            <person name="Zeng L."/>
        </authorList>
    </citation>
    <scope>NUCLEOTIDE SEQUENCE [LARGE SCALE GENOMIC DNA]</scope>
    <source>
        <strain evidence="7 8">NC_YFY_NT001</strain>
    </source>
</reference>
<name>A0A291RFK3_9NOCA</name>
<proteinExistence type="predicted"/>
<dbReference type="InterPro" id="IPR050109">
    <property type="entry name" value="HTH-type_TetR-like_transc_reg"/>
</dbReference>
<keyword evidence="2 4" id="KW-0238">DNA-binding</keyword>
<accession>A0A291RFK3</accession>
<dbReference type="Gene3D" id="1.10.357.10">
    <property type="entry name" value="Tetracycline Repressor, domain 2"/>
    <property type="match status" value="1"/>
</dbReference>
<dbReference type="SUPFAM" id="SSF46689">
    <property type="entry name" value="Homeodomain-like"/>
    <property type="match status" value="1"/>
</dbReference>
<dbReference type="PANTHER" id="PTHR30055">
    <property type="entry name" value="HTH-TYPE TRANSCRIPTIONAL REGULATOR RUTR"/>
    <property type="match status" value="1"/>
</dbReference>
<keyword evidence="1" id="KW-0805">Transcription regulation</keyword>
<dbReference type="EMBL" id="CP023778">
    <property type="protein sequence ID" value="ATL65914.1"/>
    <property type="molecule type" value="Genomic_DNA"/>
</dbReference>
<dbReference type="PROSITE" id="PS50977">
    <property type="entry name" value="HTH_TETR_2"/>
    <property type="match status" value="1"/>
</dbReference>
<dbReference type="SUPFAM" id="SSF48498">
    <property type="entry name" value="Tetracyclin repressor-like, C-terminal domain"/>
    <property type="match status" value="1"/>
</dbReference>
<dbReference type="GO" id="GO:0000976">
    <property type="term" value="F:transcription cis-regulatory region binding"/>
    <property type="evidence" value="ECO:0007669"/>
    <property type="project" value="TreeGrafter"/>
</dbReference>
<dbReference type="InterPro" id="IPR036271">
    <property type="entry name" value="Tet_transcr_reg_TetR-rel_C_sf"/>
</dbReference>
<dbReference type="RefSeq" id="WP_098693141.1">
    <property type="nucleotide sequence ID" value="NZ_CP023778.1"/>
</dbReference>
<dbReference type="Pfam" id="PF00440">
    <property type="entry name" value="TetR_N"/>
    <property type="match status" value="1"/>
</dbReference>
<evidence type="ECO:0000259" key="6">
    <source>
        <dbReference type="PROSITE" id="PS50977"/>
    </source>
</evidence>
<evidence type="ECO:0000256" key="2">
    <source>
        <dbReference type="ARBA" id="ARBA00023125"/>
    </source>
</evidence>
<organism evidence="7 8">
    <name type="scientific">Nocardia terpenica</name>
    <dbReference type="NCBI Taxonomy" id="455432"/>
    <lineage>
        <taxon>Bacteria</taxon>
        <taxon>Bacillati</taxon>
        <taxon>Actinomycetota</taxon>
        <taxon>Actinomycetes</taxon>
        <taxon>Mycobacteriales</taxon>
        <taxon>Nocardiaceae</taxon>
        <taxon>Nocardia</taxon>
    </lineage>
</organism>
<dbReference type="KEGG" id="ntp:CRH09_06485"/>
<evidence type="ECO:0000256" key="4">
    <source>
        <dbReference type="PROSITE-ProRule" id="PRU00335"/>
    </source>
</evidence>
<dbReference type="InterPro" id="IPR009057">
    <property type="entry name" value="Homeodomain-like_sf"/>
</dbReference>
<evidence type="ECO:0000313" key="7">
    <source>
        <dbReference type="EMBL" id="ATL65914.1"/>
    </source>
</evidence>
<feature type="region of interest" description="Disordered" evidence="5">
    <location>
        <begin position="203"/>
        <end position="223"/>
    </location>
</feature>
<dbReference type="PRINTS" id="PR00455">
    <property type="entry name" value="HTHTETR"/>
</dbReference>
<dbReference type="InterPro" id="IPR001647">
    <property type="entry name" value="HTH_TetR"/>
</dbReference>
<dbReference type="GO" id="GO:0003700">
    <property type="term" value="F:DNA-binding transcription factor activity"/>
    <property type="evidence" value="ECO:0007669"/>
    <property type="project" value="TreeGrafter"/>
</dbReference>